<dbReference type="Proteomes" id="UP000235916">
    <property type="component" value="Unassembled WGS sequence"/>
</dbReference>
<evidence type="ECO:0000313" key="18">
    <source>
        <dbReference type="Proteomes" id="UP000235916"/>
    </source>
</evidence>
<evidence type="ECO:0000256" key="6">
    <source>
        <dbReference type="ARBA" id="ARBA00022692"/>
    </source>
</evidence>
<evidence type="ECO:0000256" key="12">
    <source>
        <dbReference type="ARBA" id="ARBA00022989"/>
    </source>
</evidence>
<evidence type="ECO:0000256" key="3">
    <source>
        <dbReference type="ARBA" id="ARBA00022448"/>
    </source>
</evidence>
<comment type="caution">
    <text evidence="17">The sequence shown here is derived from an EMBL/GenBank/DDBJ whole genome shotgun (WGS) entry which is preliminary data.</text>
</comment>
<dbReference type="InterPro" id="IPR027256">
    <property type="entry name" value="P-typ_ATPase_IB"/>
</dbReference>
<feature type="transmembrane region" description="Helical" evidence="15">
    <location>
        <begin position="138"/>
        <end position="162"/>
    </location>
</feature>
<dbReference type="InterPro" id="IPR008250">
    <property type="entry name" value="ATPase_P-typ_transduc_dom_A_sf"/>
</dbReference>
<dbReference type="GO" id="GO:0016887">
    <property type="term" value="F:ATP hydrolysis activity"/>
    <property type="evidence" value="ECO:0007669"/>
    <property type="project" value="InterPro"/>
</dbReference>
<dbReference type="NCBIfam" id="TIGR01494">
    <property type="entry name" value="ATPase_P-type"/>
    <property type="match status" value="2"/>
</dbReference>
<feature type="transmembrane region" description="Helical" evidence="15">
    <location>
        <begin position="420"/>
        <end position="446"/>
    </location>
</feature>
<dbReference type="InterPro" id="IPR059000">
    <property type="entry name" value="ATPase_P-type_domA"/>
</dbReference>
<protein>
    <submittedName>
        <fullName evidence="17">Heavy metal translocating P-type ATPase</fullName>
    </submittedName>
</protein>
<dbReference type="NCBIfam" id="TIGR01525">
    <property type="entry name" value="ATPase-IB_hvy"/>
    <property type="match status" value="1"/>
</dbReference>
<dbReference type="AlphaFoldDB" id="A0A2N8KUX5"/>
<dbReference type="InterPro" id="IPR018303">
    <property type="entry name" value="ATPase_P-typ_P_site"/>
</dbReference>
<dbReference type="PROSITE" id="PS00154">
    <property type="entry name" value="ATPASE_E1_E2"/>
    <property type="match status" value="1"/>
</dbReference>
<keyword evidence="3" id="KW-0813">Transport</keyword>
<dbReference type="Pfam" id="PF00702">
    <property type="entry name" value="Hydrolase"/>
    <property type="match status" value="1"/>
</dbReference>
<dbReference type="Gene3D" id="3.30.70.100">
    <property type="match status" value="1"/>
</dbReference>
<keyword evidence="4 15" id="KW-1003">Cell membrane</keyword>
<feature type="transmembrane region" description="Helical" evidence="15">
    <location>
        <begin position="174"/>
        <end position="195"/>
    </location>
</feature>
<keyword evidence="7 15" id="KW-0479">Metal-binding</keyword>
<dbReference type="InterPro" id="IPR044492">
    <property type="entry name" value="P_typ_ATPase_HD_dom"/>
</dbReference>
<keyword evidence="8 15" id="KW-0547">Nucleotide-binding</keyword>
<evidence type="ECO:0000256" key="7">
    <source>
        <dbReference type="ARBA" id="ARBA00022723"/>
    </source>
</evidence>
<dbReference type="GO" id="GO:0005886">
    <property type="term" value="C:plasma membrane"/>
    <property type="evidence" value="ECO:0007669"/>
    <property type="project" value="UniProtKB-SubCell"/>
</dbReference>
<reference evidence="17 18" key="1">
    <citation type="submission" date="2018-01" db="EMBL/GenBank/DDBJ databases">
        <title>Draft genome sequence of Paucibacter aquatile CR182 isolated from freshwater of the Nakdong River.</title>
        <authorList>
            <person name="Choi A."/>
            <person name="Chung E.J."/>
        </authorList>
    </citation>
    <scope>NUCLEOTIDE SEQUENCE [LARGE SCALE GENOMIC DNA]</scope>
    <source>
        <strain evidence="17 18">CR182</strain>
    </source>
</reference>
<dbReference type="SFLD" id="SFLDF00027">
    <property type="entry name" value="p-type_atpase"/>
    <property type="match status" value="1"/>
</dbReference>
<dbReference type="InterPro" id="IPR023214">
    <property type="entry name" value="HAD_sf"/>
</dbReference>
<dbReference type="Pfam" id="PF00122">
    <property type="entry name" value="E1-E2_ATPase"/>
    <property type="match status" value="1"/>
</dbReference>
<dbReference type="OrthoDB" id="8552908at2"/>
<evidence type="ECO:0000256" key="15">
    <source>
        <dbReference type="RuleBase" id="RU362081"/>
    </source>
</evidence>
<feature type="transmembrane region" description="Helical" evidence="15">
    <location>
        <begin position="743"/>
        <end position="762"/>
    </location>
</feature>
<dbReference type="EMBL" id="POSP01000003">
    <property type="protein sequence ID" value="PND37264.1"/>
    <property type="molecule type" value="Genomic_DNA"/>
</dbReference>
<keyword evidence="18" id="KW-1185">Reference proteome</keyword>
<dbReference type="SUPFAM" id="SSF56784">
    <property type="entry name" value="HAD-like"/>
    <property type="match status" value="1"/>
</dbReference>
<comment type="subcellular location">
    <subcellularLocation>
        <location evidence="1">Cell membrane</location>
        <topology evidence="1">Multi-pass membrane protein</topology>
    </subcellularLocation>
</comment>
<evidence type="ECO:0000256" key="4">
    <source>
        <dbReference type="ARBA" id="ARBA00022475"/>
    </source>
</evidence>
<comment type="similarity">
    <text evidence="2 15">Belongs to the cation transport ATPase (P-type) (TC 3.A.3) family. Type IB subfamily.</text>
</comment>
<dbReference type="PRINTS" id="PR00119">
    <property type="entry name" value="CATATPASE"/>
</dbReference>
<dbReference type="SUPFAM" id="SSF55008">
    <property type="entry name" value="HMA, heavy metal-associated domain"/>
    <property type="match status" value="1"/>
</dbReference>
<keyword evidence="13" id="KW-0406">Ion transport</keyword>
<name>A0A2N8KUX5_9BURK</name>
<evidence type="ECO:0000256" key="11">
    <source>
        <dbReference type="ARBA" id="ARBA00022967"/>
    </source>
</evidence>
<sequence>MIPTTAPVISPSELAGEARAGQPVAGAAPAAIAPLDDPDLLAPFTRWPGGESVAESQFQLSGLHCAACAGIIERALLELPGVKGAVVNAASARLSLRWLPTQTRLAAVLARIERAGYGAAPDVAAPARQLREREQRQAVWRLFVAAFLMMQVMMMAAPAYFAEPGDLSPDLERLLQWASWVMSLPVLLFSAGPFFRAAWQQLRARRLGMDVPVALGLAVTFVASSGALFEPGGLFGREVYFDSLTMFVTFLLAGRWLELRARHRAAGTLEAANSALPDAVERIEADGSVSRVAPIRLRVGDLVRIAAGQAFPADGRVERGSSSANEALLSGESQPVAKTVGDEVVAASINVQAPLWVRVSRVGADTRHEAIQRLMREAMSQRPAMVELADRVAGYFLWAVLLLAGLAAAAWSQIEPGRAVWVAVSVLIVTCPCALSLAAPAARLAATGALARRGLLLVHMDLLETMCKVDTVVLDKTGTLTEDRMSLLAHAAADPAQAAELLAAARSLAQQSQHPFSRALVQSAGLQSAPTQNSETAAGKLWSEVQEHPGQGLQARDAQGRVWRLGAPAWVATAGLPETLPADLRRDAQLAFACQGQDQGQQAEGQVLLMQFGECLRADALEALQRLHALGLDTVLLSGDAPARAEALSRQAGVQRAIGGASPERKLAEVQRLQEAGHCVLMVGDGINDAPVLARADASVVMGQGAMLARASADALLLSGRLTDLAQLRELALRTRRIIRQNLAWAAGYNAACIPLALAGYLPPWAAGLGMACSSVWVVLNAQRLARNLNGR</sequence>
<dbReference type="InterPro" id="IPR001757">
    <property type="entry name" value="P_typ_ATPase"/>
</dbReference>
<dbReference type="GO" id="GO:0005507">
    <property type="term" value="F:copper ion binding"/>
    <property type="evidence" value="ECO:0007669"/>
    <property type="project" value="TreeGrafter"/>
</dbReference>
<keyword evidence="10" id="KW-0460">Magnesium</keyword>
<gene>
    <name evidence="17" type="ORF">C1O66_06780</name>
</gene>
<dbReference type="PANTHER" id="PTHR43520">
    <property type="entry name" value="ATP7, ISOFORM B"/>
    <property type="match status" value="1"/>
</dbReference>
<dbReference type="SUPFAM" id="SSF81653">
    <property type="entry name" value="Calcium ATPase, transduction domain A"/>
    <property type="match status" value="1"/>
</dbReference>
<keyword evidence="6 15" id="KW-0812">Transmembrane</keyword>
<dbReference type="SFLD" id="SFLDS00003">
    <property type="entry name" value="Haloacid_Dehalogenase"/>
    <property type="match status" value="1"/>
</dbReference>
<dbReference type="SFLD" id="SFLDG00002">
    <property type="entry name" value="C1.7:_P-type_atpase_like"/>
    <property type="match status" value="1"/>
</dbReference>
<keyword evidence="11" id="KW-1278">Translocase</keyword>
<dbReference type="PROSITE" id="PS50846">
    <property type="entry name" value="HMA_2"/>
    <property type="match status" value="1"/>
</dbReference>
<dbReference type="Gene3D" id="2.70.150.10">
    <property type="entry name" value="Calcium-transporting ATPase, cytoplasmic transduction domain A"/>
    <property type="match status" value="1"/>
</dbReference>
<evidence type="ECO:0000256" key="2">
    <source>
        <dbReference type="ARBA" id="ARBA00006024"/>
    </source>
</evidence>
<dbReference type="InterPro" id="IPR023299">
    <property type="entry name" value="ATPase_P-typ_cyto_dom_N"/>
</dbReference>
<keyword evidence="12 15" id="KW-1133">Transmembrane helix</keyword>
<evidence type="ECO:0000256" key="9">
    <source>
        <dbReference type="ARBA" id="ARBA00022840"/>
    </source>
</evidence>
<dbReference type="PANTHER" id="PTHR43520:SF5">
    <property type="entry name" value="CATION-TRANSPORTING P-TYPE ATPASE-RELATED"/>
    <property type="match status" value="1"/>
</dbReference>
<evidence type="ECO:0000259" key="16">
    <source>
        <dbReference type="PROSITE" id="PS50846"/>
    </source>
</evidence>
<dbReference type="GO" id="GO:0043682">
    <property type="term" value="F:P-type divalent copper transporter activity"/>
    <property type="evidence" value="ECO:0007669"/>
    <property type="project" value="TreeGrafter"/>
</dbReference>
<keyword evidence="9 15" id="KW-0067">ATP-binding</keyword>
<accession>A0A2N8KUX5</accession>
<dbReference type="GO" id="GO:0055070">
    <property type="term" value="P:copper ion homeostasis"/>
    <property type="evidence" value="ECO:0007669"/>
    <property type="project" value="TreeGrafter"/>
</dbReference>
<evidence type="ECO:0000313" key="17">
    <source>
        <dbReference type="EMBL" id="PND37264.1"/>
    </source>
</evidence>
<evidence type="ECO:0000256" key="5">
    <source>
        <dbReference type="ARBA" id="ARBA00022553"/>
    </source>
</evidence>
<evidence type="ECO:0000256" key="8">
    <source>
        <dbReference type="ARBA" id="ARBA00022741"/>
    </source>
</evidence>
<dbReference type="GO" id="GO:0005524">
    <property type="term" value="F:ATP binding"/>
    <property type="evidence" value="ECO:0007669"/>
    <property type="project" value="UniProtKB-UniRule"/>
</dbReference>
<feature type="domain" description="HMA" evidence="16">
    <location>
        <begin position="54"/>
        <end position="120"/>
    </location>
</feature>
<dbReference type="Gene3D" id="3.40.1110.10">
    <property type="entry name" value="Calcium-transporting ATPase, cytoplasmic domain N"/>
    <property type="match status" value="1"/>
</dbReference>
<organism evidence="17 18">
    <name type="scientific">Kinneretia aquatilis</name>
    <dbReference type="NCBI Taxonomy" id="2070761"/>
    <lineage>
        <taxon>Bacteria</taxon>
        <taxon>Pseudomonadati</taxon>
        <taxon>Pseudomonadota</taxon>
        <taxon>Betaproteobacteria</taxon>
        <taxon>Burkholderiales</taxon>
        <taxon>Sphaerotilaceae</taxon>
        <taxon>Roseateles</taxon>
    </lineage>
</organism>
<evidence type="ECO:0000256" key="13">
    <source>
        <dbReference type="ARBA" id="ARBA00023065"/>
    </source>
</evidence>
<dbReference type="Gene3D" id="3.40.50.1000">
    <property type="entry name" value="HAD superfamily/HAD-like"/>
    <property type="match status" value="1"/>
</dbReference>
<dbReference type="SUPFAM" id="SSF81665">
    <property type="entry name" value="Calcium ATPase, transmembrane domain M"/>
    <property type="match status" value="1"/>
</dbReference>
<dbReference type="InterPro" id="IPR036163">
    <property type="entry name" value="HMA_dom_sf"/>
</dbReference>
<evidence type="ECO:0000256" key="10">
    <source>
        <dbReference type="ARBA" id="ARBA00022842"/>
    </source>
</evidence>
<evidence type="ECO:0000256" key="14">
    <source>
        <dbReference type="ARBA" id="ARBA00023136"/>
    </source>
</evidence>
<feature type="transmembrane region" description="Helical" evidence="15">
    <location>
        <begin position="207"/>
        <end position="227"/>
    </location>
</feature>
<feature type="transmembrane region" description="Helical" evidence="15">
    <location>
        <begin position="239"/>
        <end position="257"/>
    </location>
</feature>
<dbReference type="CDD" id="cd00371">
    <property type="entry name" value="HMA"/>
    <property type="match status" value="1"/>
</dbReference>
<dbReference type="InterPro" id="IPR006121">
    <property type="entry name" value="HMA_dom"/>
</dbReference>
<keyword evidence="14 15" id="KW-0472">Membrane</keyword>
<dbReference type="InterPro" id="IPR036412">
    <property type="entry name" value="HAD-like_sf"/>
</dbReference>
<feature type="transmembrane region" description="Helical" evidence="15">
    <location>
        <begin position="392"/>
        <end position="414"/>
    </location>
</feature>
<dbReference type="Pfam" id="PF00403">
    <property type="entry name" value="HMA"/>
    <property type="match status" value="1"/>
</dbReference>
<dbReference type="InterPro" id="IPR023298">
    <property type="entry name" value="ATPase_P-typ_TM_dom_sf"/>
</dbReference>
<keyword evidence="5" id="KW-0597">Phosphoprotein</keyword>
<evidence type="ECO:0000256" key="1">
    <source>
        <dbReference type="ARBA" id="ARBA00004651"/>
    </source>
</evidence>
<proteinExistence type="inferred from homology"/>